<comment type="subcellular location">
    <subcellularLocation>
        <location evidence="1">Nucleus</location>
        <location evidence="1">Nuclear pore complex</location>
    </subcellularLocation>
</comment>
<reference evidence="12" key="1">
    <citation type="submission" date="2023-06" db="EMBL/GenBank/DDBJ databases">
        <authorList>
            <person name="Noh H."/>
        </authorList>
    </citation>
    <scope>NUCLEOTIDE SEQUENCE</scope>
    <source>
        <strain evidence="12">DUCC20226</strain>
    </source>
</reference>
<keyword evidence="3" id="KW-0813">Transport</keyword>
<feature type="compositionally biased region" description="Low complexity" evidence="11">
    <location>
        <begin position="197"/>
        <end position="207"/>
    </location>
</feature>
<evidence type="ECO:0000256" key="10">
    <source>
        <dbReference type="ARBA" id="ARBA00029983"/>
    </source>
</evidence>
<feature type="compositionally biased region" description="Basic and acidic residues" evidence="11">
    <location>
        <begin position="106"/>
        <end position="126"/>
    </location>
</feature>
<dbReference type="Pfam" id="PF07817">
    <property type="entry name" value="GLE1"/>
    <property type="match status" value="1"/>
</dbReference>
<keyword evidence="5" id="KW-0653">Protein transport</keyword>
<proteinExistence type="inferred from homology"/>
<evidence type="ECO:0000313" key="12">
    <source>
        <dbReference type="EMBL" id="KAK2602556.1"/>
    </source>
</evidence>
<dbReference type="GO" id="GO:0005543">
    <property type="term" value="F:phospholipid binding"/>
    <property type="evidence" value="ECO:0007669"/>
    <property type="project" value="TreeGrafter"/>
</dbReference>
<dbReference type="Proteomes" id="UP001265746">
    <property type="component" value="Unassembled WGS sequence"/>
</dbReference>
<dbReference type="EMBL" id="JAUJFL010000005">
    <property type="protein sequence ID" value="KAK2602556.1"/>
    <property type="molecule type" value="Genomic_DNA"/>
</dbReference>
<dbReference type="GO" id="GO:0016973">
    <property type="term" value="P:poly(A)+ mRNA export from nucleus"/>
    <property type="evidence" value="ECO:0007669"/>
    <property type="project" value="InterPro"/>
</dbReference>
<comment type="caution">
    <text evidence="12">The sequence shown here is derived from an EMBL/GenBank/DDBJ whole genome shotgun (WGS) entry which is preliminary data.</text>
</comment>
<gene>
    <name evidence="12" type="ORF">N8I77_009074</name>
</gene>
<feature type="region of interest" description="Disordered" evidence="11">
    <location>
        <begin position="1"/>
        <end position="48"/>
    </location>
</feature>
<evidence type="ECO:0000256" key="3">
    <source>
        <dbReference type="ARBA" id="ARBA00022448"/>
    </source>
</evidence>
<protein>
    <recommendedName>
        <fullName evidence="9">mRNA export factor GLE1</fullName>
    </recommendedName>
    <alternativeName>
        <fullName evidence="10">Nucleoporin GLE1</fullName>
    </alternativeName>
</protein>
<evidence type="ECO:0000256" key="6">
    <source>
        <dbReference type="ARBA" id="ARBA00023010"/>
    </source>
</evidence>
<dbReference type="AlphaFoldDB" id="A0AAD9W0I9"/>
<evidence type="ECO:0000256" key="11">
    <source>
        <dbReference type="SAM" id="MobiDB-lite"/>
    </source>
</evidence>
<keyword evidence="13" id="KW-1185">Reference proteome</keyword>
<evidence type="ECO:0000256" key="8">
    <source>
        <dbReference type="ARBA" id="ARBA00023242"/>
    </source>
</evidence>
<keyword evidence="4" id="KW-0509">mRNA transport</keyword>
<dbReference type="GO" id="GO:0031369">
    <property type="term" value="F:translation initiation factor binding"/>
    <property type="evidence" value="ECO:0007669"/>
    <property type="project" value="TreeGrafter"/>
</dbReference>
<accession>A0AAD9W0I9</accession>
<dbReference type="PANTHER" id="PTHR12960:SF0">
    <property type="entry name" value="MRNA EXPORT FACTOR GLE1"/>
    <property type="match status" value="1"/>
</dbReference>
<name>A0AAD9W0I9_PHOAM</name>
<keyword evidence="7" id="KW-0906">Nuclear pore complex</keyword>
<dbReference type="GO" id="GO:0044614">
    <property type="term" value="C:nuclear pore cytoplasmic filaments"/>
    <property type="evidence" value="ECO:0007669"/>
    <property type="project" value="TreeGrafter"/>
</dbReference>
<dbReference type="GO" id="GO:0005737">
    <property type="term" value="C:cytoplasm"/>
    <property type="evidence" value="ECO:0007669"/>
    <property type="project" value="TreeGrafter"/>
</dbReference>
<comment type="similarity">
    <text evidence="2">Belongs to the GLE1 family.</text>
</comment>
<evidence type="ECO:0000256" key="5">
    <source>
        <dbReference type="ARBA" id="ARBA00022927"/>
    </source>
</evidence>
<evidence type="ECO:0000256" key="4">
    <source>
        <dbReference type="ARBA" id="ARBA00022816"/>
    </source>
</evidence>
<organism evidence="12 13">
    <name type="scientific">Phomopsis amygdali</name>
    <name type="common">Fusicoccum amygdali</name>
    <dbReference type="NCBI Taxonomy" id="1214568"/>
    <lineage>
        <taxon>Eukaryota</taxon>
        <taxon>Fungi</taxon>
        <taxon>Dikarya</taxon>
        <taxon>Ascomycota</taxon>
        <taxon>Pezizomycotina</taxon>
        <taxon>Sordariomycetes</taxon>
        <taxon>Sordariomycetidae</taxon>
        <taxon>Diaporthales</taxon>
        <taxon>Diaporthaceae</taxon>
        <taxon>Diaporthe</taxon>
    </lineage>
</organism>
<dbReference type="InterPro" id="IPR012476">
    <property type="entry name" value="GLE1"/>
</dbReference>
<evidence type="ECO:0000256" key="1">
    <source>
        <dbReference type="ARBA" id="ARBA00004567"/>
    </source>
</evidence>
<evidence type="ECO:0000256" key="2">
    <source>
        <dbReference type="ARBA" id="ARBA00011056"/>
    </source>
</evidence>
<dbReference type="GO" id="GO:0000822">
    <property type="term" value="F:inositol hexakisphosphate binding"/>
    <property type="evidence" value="ECO:0007669"/>
    <property type="project" value="TreeGrafter"/>
</dbReference>
<sequence length="542" mass="58617">MTTPSPATRTSRYPRANPPTPSPASSSVADFLSPDRNSETNHKDALAAAAAEHDRIRAKAIHTLYVHEQNLQREQLLEQARQQRERARVEEANALAAQEKIKAEEARLRAEQAAREEQERLREIAAKKIPPLPPLPTPKIEQQPTASQPQASVPSASTTAQTPAAPAKPSPSPQSSLQPLAQGRAAAATVNGSATLKPPNANAFAAPSPTPAPAPKTTAAPHDAKRQRATEIHKSLKQLRAAMASQASQNKALKSRSGDLRRELRKVIGQLSLDKDGNKVVMQKVTKILKEALANEVGSPMVDPSLVVFTPRQPVEGAMHNAELPLLFLFLLNHLAKAIINQFINEAATNTKTADPIGVCAAAIFSDPTFQWRGQPLIDILMAKIYVVCPVLIGARGSEKTDAGRDLVGWKRRGTAWVPEAEHMDRMTGLAAGYAAIALRDFSKTKKQNPYPMTHYWESMAKIVNTPPQQMSVTQCVVLRSMIDHHEARFLQFYGSAAIAALRLALVDFPAAATAAGLKNNAVQSLAVHAELLKTKVGLNLA</sequence>
<evidence type="ECO:0000256" key="7">
    <source>
        <dbReference type="ARBA" id="ARBA00023132"/>
    </source>
</evidence>
<evidence type="ECO:0000256" key="9">
    <source>
        <dbReference type="ARBA" id="ARBA00026227"/>
    </source>
</evidence>
<feature type="compositionally biased region" description="Low complexity" evidence="11">
    <location>
        <begin position="138"/>
        <end position="165"/>
    </location>
</feature>
<dbReference type="InterPro" id="IPR038506">
    <property type="entry name" value="GLE1-like_sf"/>
</dbReference>
<dbReference type="PANTHER" id="PTHR12960">
    <property type="entry name" value="GLE-1-RELATED"/>
    <property type="match status" value="1"/>
</dbReference>
<evidence type="ECO:0000313" key="13">
    <source>
        <dbReference type="Proteomes" id="UP001265746"/>
    </source>
</evidence>
<dbReference type="GO" id="GO:0015031">
    <property type="term" value="P:protein transport"/>
    <property type="evidence" value="ECO:0007669"/>
    <property type="project" value="UniProtKB-KW"/>
</dbReference>
<feature type="compositionally biased region" description="Basic and acidic residues" evidence="11">
    <location>
        <begin position="36"/>
        <end position="48"/>
    </location>
</feature>
<feature type="compositionally biased region" description="Polar residues" evidence="11">
    <location>
        <begin position="1"/>
        <end position="11"/>
    </location>
</feature>
<feature type="region of interest" description="Disordered" evidence="11">
    <location>
        <begin position="106"/>
        <end position="229"/>
    </location>
</feature>
<keyword evidence="6" id="KW-0811">Translocation</keyword>
<dbReference type="Gene3D" id="1.25.40.510">
    <property type="entry name" value="GLE1-like"/>
    <property type="match status" value="1"/>
</dbReference>
<feature type="compositionally biased region" description="Low complexity" evidence="11">
    <location>
        <begin position="173"/>
        <end position="182"/>
    </location>
</feature>
<keyword evidence="8" id="KW-0539">Nucleus</keyword>